<dbReference type="KEGG" id="mea:Mex_2p0306"/>
<name>C5B3Z8_METEA</name>
<keyword evidence="2" id="KW-0614">Plasmid</keyword>
<reference evidence="2 3" key="1">
    <citation type="journal article" date="2009" name="PLoS ONE">
        <title>Methylobacterium genome sequences: a reference blueprint to investigate microbial metabolism of C1 compounds from natural and industrial sources.</title>
        <authorList>
            <person name="Vuilleumier S."/>
            <person name="Chistoserdova L."/>
            <person name="Lee M.-C."/>
            <person name="Bringel F."/>
            <person name="Lajus A."/>
            <person name="Zhou Y."/>
            <person name="Gourion B."/>
            <person name="Barbe V."/>
            <person name="Chang J."/>
            <person name="Cruveiller S."/>
            <person name="Dossat C."/>
            <person name="Gillett W."/>
            <person name="Gruffaz C."/>
            <person name="Haugen E."/>
            <person name="Hourcade E."/>
            <person name="Levy R."/>
            <person name="Mangenot S."/>
            <person name="Muller E."/>
            <person name="Nadalig T."/>
            <person name="Pagni M."/>
            <person name="Penny C."/>
            <person name="Peyraud R."/>
            <person name="Robinson D.G."/>
            <person name="Roche D."/>
            <person name="Rouy Z."/>
            <person name="Saenampechek C."/>
            <person name="Salvignol G."/>
            <person name="Vallenet D."/>
            <person name="Wu Z."/>
            <person name="Marx C.J."/>
            <person name="Vorholt J.A."/>
            <person name="Olson M.V."/>
            <person name="Kaul R."/>
            <person name="Weissenbach J."/>
            <person name="Medigue C."/>
            <person name="Lidstrom M.E."/>
        </authorList>
    </citation>
    <scope>NUCLEOTIDE SEQUENCE [LARGE SCALE GENOMIC DNA]</scope>
    <source>
        <strain evidence="3">ATCC 14718 / DSM 1338 / JCM 2805 / NCIMB 9133 / AM1</strain>
    </source>
</reference>
<geneLocation type="plasmid" evidence="2 3">
    <name>megaplasmid</name>
</geneLocation>
<organism evidence="2 3">
    <name type="scientific">Methylorubrum extorquens (strain ATCC 14718 / DSM 1338 / JCM 2805 / NCIMB 9133 / AM1)</name>
    <name type="common">Methylobacterium extorquens</name>
    <dbReference type="NCBI Taxonomy" id="272630"/>
    <lineage>
        <taxon>Bacteria</taxon>
        <taxon>Pseudomonadati</taxon>
        <taxon>Pseudomonadota</taxon>
        <taxon>Alphaproteobacteria</taxon>
        <taxon>Hyphomicrobiales</taxon>
        <taxon>Methylobacteriaceae</taxon>
        <taxon>Methylorubrum</taxon>
    </lineage>
</organism>
<proteinExistence type="predicted"/>
<dbReference type="Proteomes" id="UP000009081">
    <property type="component" value="Plasmid megaplasmid"/>
</dbReference>
<dbReference type="EMBL" id="CP001511">
    <property type="protein sequence ID" value="ACS43180.1"/>
    <property type="molecule type" value="Genomic_DNA"/>
</dbReference>
<evidence type="ECO:0000256" key="1">
    <source>
        <dbReference type="SAM" id="MobiDB-lite"/>
    </source>
</evidence>
<keyword evidence="3" id="KW-1185">Reference proteome</keyword>
<evidence type="ECO:0000313" key="2">
    <source>
        <dbReference type="EMBL" id="ACS43180.1"/>
    </source>
</evidence>
<accession>C5B3Z8</accession>
<evidence type="ECO:0000313" key="3">
    <source>
        <dbReference type="Proteomes" id="UP000009081"/>
    </source>
</evidence>
<dbReference type="AlphaFoldDB" id="C5B3Z8"/>
<sequence length="258" mass="28330">MGEGVRLLPLSGYVLAGGLPSKHAISGETVHRLVPESIGRWGVDGLTGWDLSAAEPRIRHLQEQAAALLVHCGGRLFKQAPTPVWWADHVAYAVRLVQHPPGMAPGATVFGLRQLPEAVRLLEVWSGRRPEVSGRLEHLDPDFDAVDGTVLLARELSRWAVVLTQNEVLDMRADLVRSWADLRQAPSELRDDDADAARQIVREAVEFLDANLDAAGGRARYAKYLDHQWQVSKMRVEEIEGNRPDSGPGRAPLCGGID</sequence>
<feature type="region of interest" description="Disordered" evidence="1">
    <location>
        <begin position="239"/>
        <end position="258"/>
    </location>
</feature>
<dbReference type="HOGENOM" id="CLU_1076925_0_0_5"/>
<protein>
    <submittedName>
        <fullName evidence="2">Uncharacterized protein</fullName>
    </submittedName>
</protein>
<gene>
    <name evidence="2" type="ordered locus">MexAM1_META2p0306</name>
</gene>